<evidence type="ECO:0000256" key="1">
    <source>
        <dbReference type="SAM" id="MobiDB-lite"/>
    </source>
</evidence>
<protein>
    <submittedName>
        <fullName evidence="2">Uncharacterized protein</fullName>
    </submittedName>
</protein>
<feature type="region of interest" description="Disordered" evidence="1">
    <location>
        <begin position="106"/>
        <end position="135"/>
    </location>
</feature>
<comment type="caution">
    <text evidence="2">The sequence shown here is derived from an EMBL/GenBank/DDBJ whole genome shotgun (WGS) entry which is preliminary data.</text>
</comment>
<sequence length="135" mass="14980">ARRRFWGQEGASFLVYRSPFQQPDCRGRSPEVTPRPWPLSRAAGVPAPSARILPRRRRRERVHRRRQSRLRRGGPRGLPGPRAGGTTPLRLPLARPLATSVAVSPLLALSPGGPDSLNWSTTETTDNRGWAEPPP</sequence>
<feature type="compositionally biased region" description="Low complexity" evidence="1">
    <location>
        <begin position="79"/>
        <end position="90"/>
    </location>
</feature>
<dbReference type="EMBL" id="CAUYUJ010018762">
    <property type="protein sequence ID" value="CAK0886156.1"/>
    <property type="molecule type" value="Genomic_DNA"/>
</dbReference>
<keyword evidence="3" id="KW-1185">Reference proteome</keyword>
<name>A0ABN9WLD6_9DINO</name>
<dbReference type="Proteomes" id="UP001189429">
    <property type="component" value="Unassembled WGS sequence"/>
</dbReference>
<feature type="compositionally biased region" description="Basic residues" evidence="1">
    <location>
        <begin position="53"/>
        <end position="74"/>
    </location>
</feature>
<proteinExistence type="predicted"/>
<reference evidence="2" key="1">
    <citation type="submission" date="2023-10" db="EMBL/GenBank/DDBJ databases">
        <authorList>
            <person name="Chen Y."/>
            <person name="Shah S."/>
            <person name="Dougan E. K."/>
            <person name="Thang M."/>
            <person name="Chan C."/>
        </authorList>
    </citation>
    <scope>NUCLEOTIDE SEQUENCE [LARGE SCALE GENOMIC DNA]</scope>
</reference>
<evidence type="ECO:0000313" key="2">
    <source>
        <dbReference type="EMBL" id="CAK0886156.1"/>
    </source>
</evidence>
<feature type="non-terminal residue" evidence="2">
    <location>
        <position position="1"/>
    </location>
</feature>
<feature type="region of interest" description="Disordered" evidence="1">
    <location>
        <begin position="20"/>
        <end position="90"/>
    </location>
</feature>
<evidence type="ECO:0000313" key="3">
    <source>
        <dbReference type="Proteomes" id="UP001189429"/>
    </source>
</evidence>
<organism evidence="2 3">
    <name type="scientific">Prorocentrum cordatum</name>
    <dbReference type="NCBI Taxonomy" id="2364126"/>
    <lineage>
        <taxon>Eukaryota</taxon>
        <taxon>Sar</taxon>
        <taxon>Alveolata</taxon>
        <taxon>Dinophyceae</taxon>
        <taxon>Prorocentrales</taxon>
        <taxon>Prorocentraceae</taxon>
        <taxon>Prorocentrum</taxon>
    </lineage>
</organism>
<accession>A0ABN9WLD6</accession>
<gene>
    <name evidence="2" type="ORF">PCOR1329_LOCUS67571</name>
</gene>